<organism evidence="1 2">
    <name type="scientific">Rhizobium deserti</name>
    <dbReference type="NCBI Taxonomy" id="2547961"/>
    <lineage>
        <taxon>Bacteria</taxon>
        <taxon>Pseudomonadati</taxon>
        <taxon>Pseudomonadota</taxon>
        <taxon>Alphaproteobacteria</taxon>
        <taxon>Hyphomicrobiales</taxon>
        <taxon>Rhizobiaceae</taxon>
        <taxon>Rhizobium/Agrobacterium group</taxon>
        <taxon>Rhizobium</taxon>
    </lineage>
</organism>
<evidence type="ECO:0000313" key="2">
    <source>
        <dbReference type="Proteomes" id="UP000295238"/>
    </source>
</evidence>
<proteinExistence type="predicted"/>
<sequence length="285" mass="31541">MRSIFYASQSAYSEPGPYLDTVIQCSGEPRHLARQISSFMQHPRGLQSKSEGFRPEQVGDLTLRTVWEILGVAAERDVGGRTPGTKVGGLCRDFAIVAASWFRSRGIPARLRAGFADYIVSGFWEDHWLCEWHDGCHWKRLDVEFAADGGMPFDASDVPPERFLTAGEAWLRIKGEPSSASLFGVSSLDLRGAWFVAGSLFRDVAALRKLELKPWDYWGPSANISWMSDEWPPGVRSTLDQVALRLKSVDGSGCGAPEALADWPLPTRVISFPEGKPVVVVLRET</sequence>
<dbReference type="OrthoDB" id="148799at2"/>
<dbReference type="SUPFAM" id="SSF54001">
    <property type="entry name" value="Cysteine proteinases"/>
    <property type="match status" value="1"/>
</dbReference>
<dbReference type="EMBL" id="SMTL01000003">
    <property type="protein sequence ID" value="TDK35697.1"/>
    <property type="molecule type" value="Genomic_DNA"/>
</dbReference>
<name>A0A4R5UIF1_9HYPH</name>
<accession>A0A4R5UIF1</accession>
<dbReference type="InterPro" id="IPR038765">
    <property type="entry name" value="Papain-like_cys_pep_sf"/>
</dbReference>
<dbReference type="Gene3D" id="3.10.620.30">
    <property type="match status" value="1"/>
</dbReference>
<keyword evidence="2" id="KW-1185">Reference proteome</keyword>
<protein>
    <submittedName>
        <fullName evidence="1">Transglutaminase domain-containing protein</fullName>
    </submittedName>
</protein>
<evidence type="ECO:0000313" key="1">
    <source>
        <dbReference type="EMBL" id="TDK35697.1"/>
    </source>
</evidence>
<dbReference type="AlphaFoldDB" id="A0A4R5UIF1"/>
<comment type="caution">
    <text evidence="1">The sequence shown here is derived from an EMBL/GenBank/DDBJ whole genome shotgun (WGS) entry which is preliminary data.</text>
</comment>
<dbReference type="Proteomes" id="UP000295238">
    <property type="component" value="Unassembled WGS sequence"/>
</dbReference>
<gene>
    <name evidence="1" type="ORF">E2F50_14485</name>
</gene>
<reference evidence="1 2" key="1">
    <citation type="submission" date="2019-03" db="EMBL/GenBank/DDBJ databases">
        <title>Rhizobium sp. nov., an bacterium isolated from biocrust in Mu Us Desert.</title>
        <authorList>
            <person name="Lixiong L."/>
        </authorList>
    </citation>
    <scope>NUCLEOTIDE SEQUENCE [LARGE SCALE GENOMIC DNA]</scope>
    <source>
        <strain evidence="1 2">SPY-1</strain>
    </source>
</reference>